<comment type="subcellular location">
    <subcellularLocation>
        <location evidence="1">Nucleus</location>
    </subcellularLocation>
</comment>
<dbReference type="EMBL" id="CAWUHC010000131">
    <property type="protein sequence ID" value="CAK7234704.1"/>
    <property type="molecule type" value="Genomic_DNA"/>
</dbReference>
<evidence type="ECO:0000313" key="10">
    <source>
        <dbReference type="EMBL" id="CAK7234704.1"/>
    </source>
</evidence>
<name>A0ABP0CU42_9PEZI</name>
<keyword evidence="3" id="KW-0862">Zinc</keyword>
<protein>
    <recommendedName>
        <fullName evidence="9">Zn(2)-C6 fungal-type domain-containing protein</fullName>
    </recommendedName>
</protein>
<dbReference type="Gene3D" id="4.10.240.10">
    <property type="entry name" value="Zn(2)-C6 fungal-type DNA-binding domain"/>
    <property type="match status" value="1"/>
</dbReference>
<dbReference type="Pfam" id="PF04082">
    <property type="entry name" value="Fungal_trans"/>
    <property type="match status" value="1"/>
</dbReference>
<feature type="compositionally biased region" description="Low complexity" evidence="8">
    <location>
        <begin position="121"/>
        <end position="149"/>
    </location>
</feature>
<dbReference type="PANTHER" id="PTHR31313">
    <property type="entry name" value="TY1 ENHANCER ACTIVATOR"/>
    <property type="match status" value="1"/>
</dbReference>
<dbReference type="Pfam" id="PF00172">
    <property type="entry name" value="Zn_clus"/>
    <property type="match status" value="1"/>
</dbReference>
<evidence type="ECO:0000259" key="9">
    <source>
        <dbReference type="PROSITE" id="PS50048"/>
    </source>
</evidence>
<evidence type="ECO:0000256" key="3">
    <source>
        <dbReference type="ARBA" id="ARBA00022833"/>
    </source>
</evidence>
<feature type="region of interest" description="Disordered" evidence="8">
    <location>
        <begin position="776"/>
        <end position="796"/>
    </location>
</feature>
<evidence type="ECO:0000256" key="8">
    <source>
        <dbReference type="SAM" id="MobiDB-lite"/>
    </source>
</evidence>
<feature type="compositionally biased region" description="Basic residues" evidence="8">
    <location>
        <begin position="521"/>
        <end position="530"/>
    </location>
</feature>
<dbReference type="PROSITE" id="PS50048">
    <property type="entry name" value="ZN2_CY6_FUNGAL_2"/>
    <property type="match status" value="1"/>
</dbReference>
<evidence type="ECO:0000256" key="5">
    <source>
        <dbReference type="ARBA" id="ARBA00023125"/>
    </source>
</evidence>
<keyword evidence="2" id="KW-0479">Metal-binding</keyword>
<dbReference type="PROSITE" id="PS00463">
    <property type="entry name" value="ZN2_CY6_FUNGAL_1"/>
    <property type="match status" value="1"/>
</dbReference>
<keyword evidence="7" id="KW-0539">Nucleus</keyword>
<evidence type="ECO:0000256" key="4">
    <source>
        <dbReference type="ARBA" id="ARBA00023015"/>
    </source>
</evidence>
<organism evidence="10 11">
    <name type="scientific">Sporothrix bragantina</name>
    <dbReference type="NCBI Taxonomy" id="671064"/>
    <lineage>
        <taxon>Eukaryota</taxon>
        <taxon>Fungi</taxon>
        <taxon>Dikarya</taxon>
        <taxon>Ascomycota</taxon>
        <taxon>Pezizomycotina</taxon>
        <taxon>Sordariomycetes</taxon>
        <taxon>Sordariomycetidae</taxon>
        <taxon>Ophiostomatales</taxon>
        <taxon>Ophiostomataceae</taxon>
        <taxon>Sporothrix</taxon>
    </lineage>
</organism>
<keyword evidence="4" id="KW-0805">Transcription regulation</keyword>
<dbReference type="InterPro" id="IPR007219">
    <property type="entry name" value="XnlR_reg_dom"/>
</dbReference>
<keyword evidence="11" id="KW-1185">Reference proteome</keyword>
<feature type="compositionally biased region" description="Low complexity" evidence="8">
    <location>
        <begin position="492"/>
        <end position="512"/>
    </location>
</feature>
<sequence length="867" mass="93881">MPPAERARSGSATTIHRASVACQTCRTRKVKCDAQSAPPGRGCTPCKRAGHECVLDPLSDGRRFVSRKVIDRLQQRIETLEAINSQLGGNGGGGATVTGMASDTTFNTAYSSPPASTAEMADAGNTTATNTENTTSPPSDSTPVDDPPSFYGATSHPHVVSQDSRDASQQPNHMTIFDELDAVGIDLDINSPHLRATLLQLFFKYQILWVSVVDKEAFLSHQALQNSSPHQPLRWYSKFLESTMLACGARLSTSKAVRALGSKYCDWAKTELVQAMSEPTPANLQGFLLMSEYEVTRGNNRLGWMLCGLACRMMSDLGLHKLASVTSPPLEGTGTPSARECALARDLMASCIAYEGVWTLYLGRPSSIPKSVMSVAAEYYRAYSTSTAMQSTLPAHSRWLVAWVGLCLPMAEISNVLNERSLSDDERSVSLRQLFREVDVWYRSLPPELSYDENRVINMEPAAYGLHTQYCKVQIFLRRALAGRLPAEVRPHSSSPPQMQSIPQHSQAQAEAPQPPLPSHRGNHSHRNRQRSAIVESTVVGSHAVSESPESVTSTVPSSTGTPTTHPLSSLAHSDSHSTSIYQYGFRIARLVVTYREAFGVEKIPSIMLDNAVVAATAMIGHLNNLAEQVDSGCDKTGQDKEAIVNLLQRDTIWLRQLLVSIETVQPHFPIIGRMLETLKRICGNGPLGNMLYGKPSVGGVHPSSTLDTLDWGYGRHASQPEFRFNARRSSHSQAVRFGLSSTGPPPPSFGSFFSTTDSLPTDGLFSQNYGPVATSSMSSASANHGNDAETQLGSHTTSYVQDSLLTVDDGSSMGMGASLNIGLDGFGSEIDPGFFSTAGLDDLVMDLPMPVSMTEQLLGHEVPDIM</sequence>
<dbReference type="SMART" id="SM00066">
    <property type="entry name" value="GAL4"/>
    <property type="match status" value="1"/>
</dbReference>
<dbReference type="CDD" id="cd12148">
    <property type="entry name" value="fungal_TF_MHR"/>
    <property type="match status" value="1"/>
</dbReference>
<keyword evidence="6" id="KW-0804">Transcription</keyword>
<dbReference type="Proteomes" id="UP001642406">
    <property type="component" value="Unassembled WGS sequence"/>
</dbReference>
<feature type="domain" description="Zn(2)-C6 fungal-type" evidence="9">
    <location>
        <begin position="21"/>
        <end position="55"/>
    </location>
</feature>
<evidence type="ECO:0000256" key="7">
    <source>
        <dbReference type="ARBA" id="ARBA00023242"/>
    </source>
</evidence>
<feature type="region of interest" description="Disordered" evidence="8">
    <location>
        <begin position="487"/>
        <end position="574"/>
    </location>
</feature>
<feature type="region of interest" description="Disordered" evidence="8">
    <location>
        <begin position="108"/>
        <end position="169"/>
    </location>
</feature>
<keyword evidence="5" id="KW-0238">DNA-binding</keyword>
<comment type="caution">
    <text evidence="10">The sequence shown here is derived from an EMBL/GenBank/DDBJ whole genome shotgun (WGS) entry which is preliminary data.</text>
</comment>
<evidence type="ECO:0000256" key="6">
    <source>
        <dbReference type="ARBA" id="ARBA00023163"/>
    </source>
</evidence>
<dbReference type="InterPro" id="IPR051615">
    <property type="entry name" value="Transcr_Regulatory_Elem"/>
</dbReference>
<evidence type="ECO:0000256" key="2">
    <source>
        <dbReference type="ARBA" id="ARBA00022723"/>
    </source>
</evidence>
<evidence type="ECO:0000313" key="11">
    <source>
        <dbReference type="Proteomes" id="UP001642406"/>
    </source>
</evidence>
<dbReference type="InterPro" id="IPR036864">
    <property type="entry name" value="Zn2-C6_fun-type_DNA-bd_sf"/>
</dbReference>
<proteinExistence type="predicted"/>
<dbReference type="PANTHER" id="PTHR31313:SF81">
    <property type="entry name" value="TY1 ENHANCER ACTIVATOR"/>
    <property type="match status" value="1"/>
</dbReference>
<feature type="compositionally biased region" description="Low complexity" evidence="8">
    <location>
        <begin position="545"/>
        <end position="574"/>
    </location>
</feature>
<accession>A0ABP0CU42</accession>
<reference evidence="10 11" key="1">
    <citation type="submission" date="2024-01" db="EMBL/GenBank/DDBJ databases">
        <authorList>
            <person name="Allen C."/>
            <person name="Tagirdzhanova G."/>
        </authorList>
    </citation>
    <scope>NUCLEOTIDE SEQUENCE [LARGE SCALE GENOMIC DNA]</scope>
</reference>
<dbReference type="CDD" id="cd00067">
    <property type="entry name" value="GAL4"/>
    <property type="match status" value="1"/>
</dbReference>
<evidence type="ECO:0000256" key="1">
    <source>
        <dbReference type="ARBA" id="ARBA00004123"/>
    </source>
</evidence>
<dbReference type="SUPFAM" id="SSF57701">
    <property type="entry name" value="Zn2/Cys6 DNA-binding domain"/>
    <property type="match status" value="1"/>
</dbReference>
<dbReference type="InterPro" id="IPR001138">
    <property type="entry name" value="Zn2Cys6_DnaBD"/>
</dbReference>
<gene>
    <name evidence="10" type="ORF">SBRCBS47491_009039</name>
</gene>